<dbReference type="EMBL" id="JAKKPZ010000172">
    <property type="protein sequence ID" value="KAI1699647.1"/>
    <property type="molecule type" value="Genomic_DNA"/>
</dbReference>
<proteinExistence type="predicted"/>
<keyword evidence="2" id="KW-1185">Reference proteome</keyword>
<comment type="caution">
    <text evidence="1">The sequence shown here is derived from an EMBL/GenBank/DDBJ whole genome shotgun (WGS) entry which is preliminary data.</text>
</comment>
<sequence>MPQKLHVNNKDTGVVFDYKVAYCTKVREEPLLENNGILSNNILTCEVDSSDNNFHIINLDVVRWLNVYEEKALNGSVPTFEWRKVSFSRNLAGKKDDKGNILPNQPEFKDRKTTLTGKDIMKKLDLKDGDKLYTRKPETVQDAKQFEITFTTNHILENLKALYVTREH</sequence>
<organism evidence="1 2">
    <name type="scientific">Ditylenchus destructor</name>
    <dbReference type="NCBI Taxonomy" id="166010"/>
    <lineage>
        <taxon>Eukaryota</taxon>
        <taxon>Metazoa</taxon>
        <taxon>Ecdysozoa</taxon>
        <taxon>Nematoda</taxon>
        <taxon>Chromadorea</taxon>
        <taxon>Rhabditida</taxon>
        <taxon>Tylenchina</taxon>
        <taxon>Tylenchomorpha</taxon>
        <taxon>Sphaerularioidea</taxon>
        <taxon>Anguinidae</taxon>
        <taxon>Anguininae</taxon>
        <taxon>Ditylenchus</taxon>
    </lineage>
</organism>
<gene>
    <name evidence="1" type="ORF">DdX_17192</name>
</gene>
<reference evidence="1" key="1">
    <citation type="submission" date="2022-01" db="EMBL/GenBank/DDBJ databases">
        <title>Genome Sequence Resource for Two Populations of Ditylenchus destructor, the Migratory Endoparasitic Phytonematode.</title>
        <authorList>
            <person name="Zhang H."/>
            <person name="Lin R."/>
            <person name="Xie B."/>
        </authorList>
    </citation>
    <scope>NUCLEOTIDE SEQUENCE</scope>
    <source>
        <strain evidence="1">BazhouSP</strain>
    </source>
</reference>
<dbReference type="AlphaFoldDB" id="A0AAD4QTK4"/>
<dbReference type="Proteomes" id="UP001201812">
    <property type="component" value="Unassembled WGS sequence"/>
</dbReference>
<evidence type="ECO:0000313" key="1">
    <source>
        <dbReference type="EMBL" id="KAI1699647.1"/>
    </source>
</evidence>
<accession>A0AAD4QTK4</accession>
<evidence type="ECO:0000313" key="2">
    <source>
        <dbReference type="Proteomes" id="UP001201812"/>
    </source>
</evidence>
<protein>
    <submittedName>
        <fullName evidence="1">Uncharacterized protein</fullName>
    </submittedName>
</protein>
<name>A0AAD4QTK4_9BILA</name>